<organism evidence="2 3">
    <name type="scientific">Panagrellus redivivus</name>
    <name type="common">Microworm</name>
    <dbReference type="NCBI Taxonomy" id="6233"/>
    <lineage>
        <taxon>Eukaryota</taxon>
        <taxon>Metazoa</taxon>
        <taxon>Ecdysozoa</taxon>
        <taxon>Nematoda</taxon>
        <taxon>Chromadorea</taxon>
        <taxon>Rhabditida</taxon>
        <taxon>Tylenchina</taxon>
        <taxon>Panagrolaimomorpha</taxon>
        <taxon>Panagrolaimoidea</taxon>
        <taxon>Panagrolaimidae</taxon>
        <taxon>Panagrellus</taxon>
    </lineage>
</organism>
<feature type="region of interest" description="Disordered" evidence="1">
    <location>
        <begin position="67"/>
        <end position="89"/>
    </location>
</feature>
<dbReference type="AlphaFoldDB" id="A0A7E4ULA5"/>
<dbReference type="WBParaSite" id="Pan_g10108.t1">
    <property type="protein sequence ID" value="Pan_g10108.t1"/>
    <property type="gene ID" value="Pan_g10108"/>
</dbReference>
<feature type="region of interest" description="Disordered" evidence="1">
    <location>
        <begin position="133"/>
        <end position="153"/>
    </location>
</feature>
<reference evidence="3" key="2">
    <citation type="submission" date="2020-10" db="UniProtKB">
        <authorList>
            <consortium name="WormBaseParasite"/>
        </authorList>
    </citation>
    <scope>IDENTIFICATION</scope>
</reference>
<feature type="compositionally biased region" description="Polar residues" evidence="1">
    <location>
        <begin position="72"/>
        <end position="83"/>
    </location>
</feature>
<evidence type="ECO:0000256" key="1">
    <source>
        <dbReference type="SAM" id="MobiDB-lite"/>
    </source>
</evidence>
<name>A0A7E4ULA5_PANRE</name>
<accession>A0A7E4ULA5</accession>
<keyword evidence="2" id="KW-1185">Reference proteome</keyword>
<evidence type="ECO:0000313" key="2">
    <source>
        <dbReference type="Proteomes" id="UP000492821"/>
    </source>
</evidence>
<proteinExistence type="predicted"/>
<protein>
    <submittedName>
        <fullName evidence="3">C3H1-type domain-containing protein</fullName>
    </submittedName>
</protein>
<reference evidence="2" key="1">
    <citation type="journal article" date="2013" name="Genetics">
        <title>The draft genome and transcriptome of Panagrellus redivivus are shaped by the harsh demands of a free-living lifestyle.</title>
        <authorList>
            <person name="Srinivasan J."/>
            <person name="Dillman A.R."/>
            <person name="Macchietto M.G."/>
            <person name="Heikkinen L."/>
            <person name="Lakso M."/>
            <person name="Fracchia K.M."/>
            <person name="Antoshechkin I."/>
            <person name="Mortazavi A."/>
            <person name="Wong G."/>
            <person name="Sternberg P.W."/>
        </authorList>
    </citation>
    <scope>NUCLEOTIDE SEQUENCE [LARGE SCALE GENOMIC DNA]</scope>
    <source>
        <strain evidence="2">MT8872</strain>
    </source>
</reference>
<sequence length="248" mass="27479">MFIYCDNPDCNYNCGKFHKPGLMRFPTSVNPTIHEPSISESLPVAVPDNDNVENSHKPLKLNVSAATAAANDPNSSRLSVSHNSAPMSPMSMASTITLDDIIASARRKTEADFQPIVLPSPTYLDDVPKSETYTLSKASRKDSQDSQANIEDLEEDYMPKLIDSDEEEGYWFNDDPPSLIIDDDMADMEELIRATQAPSDHFSNPILRGADPYKKARKKEFDDSSSVGNCAFGDSYYIYDSSLMSVLT</sequence>
<dbReference type="Proteomes" id="UP000492821">
    <property type="component" value="Unassembled WGS sequence"/>
</dbReference>
<evidence type="ECO:0000313" key="3">
    <source>
        <dbReference type="WBParaSite" id="Pan_g10108.t1"/>
    </source>
</evidence>